<dbReference type="EMBL" id="FMTY01000004">
    <property type="protein sequence ID" value="SCX12543.1"/>
    <property type="molecule type" value="Genomic_DNA"/>
</dbReference>
<dbReference type="InterPro" id="IPR011990">
    <property type="entry name" value="TPR-like_helical_dom_sf"/>
</dbReference>
<keyword evidence="1" id="KW-0732">Signal</keyword>
<evidence type="ECO:0000256" key="1">
    <source>
        <dbReference type="SAM" id="SignalP"/>
    </source>
</evidence>
<gene>
    <name evidence="2" type="ORF">SAMN02927925_01815</name>
</gene>
<name>A0A1G4VVD8_9FLAO</name>
<dbReference type="RefSeq" id="WP_023575941.1">
    <property type="nucleotide sequence ID" value="NZ_CBCSBQ010000001.1"/>
</dbReference>
<dbReference type="eggNOG" id="ENOG5030YUV">
    <property type="taxonomic scope" value="Bacteria"/>
</dbReference>
<dbReference type="STRING" id="329186.SAMN02927925_01815"/>
<accession>A0A1G4VVD8</accession>
<evidence type="ECO:0000313" key="3">
    <source>
        <dbReference type="Proteomes" id="UP000182124"/>
    </source>
</evidence>
<evidence type="ECO:0008006" key="4">
    <source>
        <dbReference type="Google" id="ProtNLM"/>
    </source>
</evidence>
<sequence>MKKILLLIVLFVFTSANVFANEDIETFNLAVKLKKEANYQEAVKLFIKTLKVQEDDVEVARKICFEIADCFAKDGNEKSAVKFLKVAIRNYGATQEDVQNNQILNKDFTATAWSSIQMDYDNLRRVYTLKIGNEVRKEYAALSR</sequence>
<feature type="chain" id="PRO_5010186748" description="Tetratricopeptide repeat-containing protein" evidence="1">
    <location>
        <begin position="21"/>
        <end position="144"/>
    </location>
</feature>
<dbReference type="Gene3D" id="1.25.40.10">
    <property type="entry name" value="Tetratricopeptide repeat domain"/>
    <property type="match status" value="1"/>
</dbReference>
<dbReference type="Proteomes" id="UP000182124">
    <property type="component" value="Unassembled WGS sequence"/>
</dbReference>
<dbReference type="SUPFAM" id="SSF48452">
    <property type="entry name" value="TPR-like"/>
    <property type="match status" value="1"/>
</dbReference>
<evidence type="ECO:0000313" key="2">
    <source>
        <dbReference type="EMBL" id="SCX12543.1"/>
    </source>
</evidence>
<organism evidence="2 3">
    <name type="scientific">Flavobacterium saliperosum</name>
    <dbReference type="NCBI Taxonomy" id="329186"/>
    <lineage>
        <taxon>Bacteria</taxon>
        <taxon>Pseudomonadati</taxon>
        <taxon>Bacteroidota</taxon>
        <taxon>Flavobacteriia</taxon>
        <taxon>Flavobacteriales</taxon>
        <taxon>Flavobacteriaceae</taxon>
        <taxon>Flavobacterium</taxon>
    </lineage>
</organism>
<feature type="signal peptide" evidence="1">
    <location>
        <begin position="1"/>
        <end position="20"/>
    </location>
</feature>
<proteinExistence type="predicted"/>
<dbReference type="AlphaFoldDB" id="A0A1G4VVD8"/>
<protein>
    <recommendedName>
        <fullName evidence="4">Tetratricopeptide repeat-containing protein</fullName>
    </recommendedName>
</protein>
<reference evidence="2 3" key="1">
    <citation type="submission" date="2016-10" db="EMBL/GenBank/DDBJ databases">
        <authorList>
            <person name="de Groot N.N."/>
        </authorList>
    </citation>
    <scope>NUCLEOTIDE SEQUENCE [LARGE SCALE GENOMIC DNA]</scope>
    <source>
        <strain evidence="2 3">CGMCC 1.3801</strain>
    </source>
</reference>